<feature type="region of interest" description="Disordered" evidence="1">
    <location>
        <begin position="3356"/>
        <end position="3440"/>
    </location>
</feature>
<dbReference type="KEGG" id="bbes:BESB_049690"/>
<dbReference type="InterPro" id="IPR035999">
    <property type="entry name" value="Sec7_dom_sf"/>
</dbReference>
<dbReference type="SUPFAM" id="SSF48425">
    <property type="entry name" value="Sec7 domain"/>
    <property type="match status" value="1"/>
</dbReference>
<dbReference type="Pfam" id="PF00566">
    <property type="entry name" value="RabGAP-TBC"/>
    <property type="match status" value="1"/>
</dbReference>
<evidence type="ECO:0000256" key="1">
    <source>
        <dbReference type="SAM" id="MobiDB-lite"/>
    </source>
</evidence>
<dbReference type="SUPFAM" id="SSF47923">
    <property type="entry name" value="Ypt/Rab-GAP domain of gyp1p"/>
    <property type="match status" value="2"/>
</dbReference>
<dbReference type="InterPro" id="IPR023394">
    <property type="entry name" value="Sec7_C_sf"/>
</dbReference>
<feature type="compositionally biased region" description="Basic and acidic residues" evidence="1">
    <location>
        <begin position="1159"/>
        <end position="1170"/>
    </location>
</feature>
<dbReference type="Gene3D" id="1.10.472.80">
    <property type="entry name" value="Ypt/Rab-GAP domain of gyp1p, domain 3"/>
    <property type="match status" value="1"/>
</dbReference>
<comment type="caution">
    <text evidence="4">The sequence shown here is derived from an EMBL/GenBank/DDBJ whole genome shotgun (WGS) entry which is preliminary data.</text>
</comment>
<feature type="compositionally biased region" description="Low complexity" evidence="1">
    <location>
        <begin position="3292"/>
        <end position="3311"/>
    </location>
</feature>
<feature type="region of interest" description="Disordered" evidence="1">
    <location>
        <begin position="863"/>
        <end position="944"/>
    </location>
</feature>
<dbReference type="InterPro" id="IPR000195">
    <property type="entry name" value="Rab-GAP-TBC_dom"/>
</dbReference>
<dbReference type="InterPro" id="IPR035969">
    <property type="entry name" value="Rab-GAP_TBC_sf"/>
</dbReference>
<reference evidence="4 5" key="1">
    <citation type="submission" date="2017-09" db="EMBL/GenBank/DDBJ databases">
        <title>Genome sequencing of Besnoitia besnoiti strain Bb-Ger1.</title>
        <authorList>
            <person name="Schares G."/>
            <person name="Venepally P."/>
            <person name="Lorenzi H.A."/>
        </authorList>
    </citation>
    <scope>NUCLEOTIDE SEQUENCE [LARGE SCALE GENOMIC DNA]</scope>
    <source>
        <strain evidence="4 5">Bb-Ger1</strain>
    </source>
</reference>
<feature type="region of interest" description="Disordered" evidence="1">
    <location>
        <begin position="2835"/>
        <end position="2880"/>
    </location>
</feature>
<feature type="compositionally biased region" description="Low complexity" evidence="1">
    <location>
        <begin position="1443"/>
        <end position="1464"/>
    </location>
</feature>
<feature type="compositionally biased region" description="Gly residues" evidence="1">
    <location>
        <begin position="1420"/>
        <end position="1432"/>
    </location>
</feature>
<feature type="region of interest" description="Disordered" evidence="1">
    <location>
        <begin position="1990"/>
        <end position="2305"/>
    </location>
</feature>
<feature type="domain" description="SEC7" evidence="3">
    <location>
        <begin position="489"/>
        <end position="688"/>
    </location>
</feature>
<proteinExistence type="predicted"/>
<feature type="compositionally biased region" description="Low complexity" evidence="1">
    <location>
        <begin position="402"/>
        <end position="418"/>
    </location>
</feature>
<feature type="compositionally biased region" description="Basic and acidic residues" evidence="1">
    <location>
        <begin position="2292"/>
        <end position="2301"/>
    </location>
</feature>
<dbReference type="PROSITE" id="PS50086">
    <property type="entry name" value="TBC_RABGAP"/>
    <property type="match status" value="1"/>
</dbReference>
<dbReference type="GO" id="GO:0032012">
    <property type="term" value="P:regulation of ARF protein signal transduction"/>
    <property type="evidence" value="ECO:0007669"/>
    <property type="project" value="InterPro"/>
</dbReference>
<feature type="region of interest" description="Disordered" evidence="1">
    <location>
        <begin position="3292"/>
        <end position="3332"/>
    </location>
</feature>
<evidence type="ECO:0000259" key="3">
    <source>
        <dbReference type="PROSITE" id="PS50190"/>
    </source>
</evidence>
<dbReference type="EMBL" id="NWUJ01000003">
    <property type="protein sequence ID" value="PFH36777.1"/>
    <property type="molecule type" value="Genomic_DNA"/>
</dbReference>
<feature type="compositionally biased region" description="Low complexity" evidence="1">
    <location>
        <begin position="453"/>
        <end position="462"/>
    </location>
</feature>
<dbReference type="PANTHER" id="PTHR10663">
    <property type="entry name" value="GUANYL-NUCLEOTIDE EXCHANGE FACTOR"/>
    <property type="match status" value="1"/>
</dbReference>
<feature type="compositionally biased region" description="Basic and acidic residues" evidence="1">
    <location>
        <begin position="2061"/>
        <end position="2070"/>
    </location>
</feature>
<feature type="domain" description="Rab-GAP TBC" evidence="2">
    <location>
        <begin position="3406"/>
        <end position="3603"/>
    </location>
</feature>
<feature type="compositionally biased region" description="Low complexity" evidence="1">
    <location>
        <begin position="1990"/>
        <end position="2001"/>
    </location>
</feature>
<dbReference type="VEuPathDB" id="ToxoDB:BESB_049690"/>
<feature type="compositionally biased region" description="Basic and acidic residues" evidence="1">
    <location>
        <begin position="1377"/>
        <end position="1394"/>
    </location>
</feature>
<dbReference type="GO" id="GO:0005085">
    <property type="term" value="F:guanyl-nucleotide exchange factor activity"/>
    <property type="evidence" value="ECO:0007669"/>
    <property type="project" value="InterPro"/>
</dbReference>
<evidence type="ECO:0008006" key="6">
    <source>
        <dbReference type="Google" id="ProtNLM"/>
    </source>
</evidence>
<dbReference type="RefSeq" id="XP_029220786.1">
    <property type="nucleotide sequence ID" value="XM_029363420.1"/>
</dbReference>
<feature type="region of interest" description="Disordered" evidence="1">
    <location>
        <begin position="2897"/>
        <end position="2944"/>
    </location>
</feature>
<feature type="compositionally biased region" description="Basic and acidic residues" evidence="1">
    <location>
        <begin position="166"/>
        <end position="183"/>
    </location>
</feature>
<feature type="region of interest" description="Disordered" evidence="1">
    <location>
        <begin position="1631"/>
        <end position="1758"/>
    </location>
</feature>
<feature type="compositionally biased region" description="Basic and acidic residues" evidence="1">
    <location>
        <begin position="72"/>
        <end position="81"/>
    </location>
</feature>
<feature type="compositionally biased region" description="Polar residues" evidence="1">
    <location>
        <begin position="1664"/>
        <end position="1675"/>
    </location>
</feature>
<feature type="region of interest" description="Disordered" evidence="1">
    <location>
        <begin position="2470"/>
        <end position="2551"/>
    </location>
</feature>
<dbReference type="SMART" id="SM00222">
    <property type="entry name" value="Sec7"/>
    <property type="match status" value="1"/>
</dbReference>
<feature type="compositionally biased region" description="Polar residues" evidence="1">
    <location>
        <begin position="3398"/>
        <end position="3407"/>
    </location>
</feature>
<feature type="region of interest" description="Disordered" evidence="1">
    <location>
        <begin position="696"/>
        <end position="716"/>
    </location>
</feature>
<feature type="compositionally biased region" description="Basic and acidic residues" evidence="1">
    <location>
        <begin position="3382"/>
        <end position="3394"/>
    </location>
</feature>
<feature type="region of interest" description="Disordered" evidence="1">
    <location>
        <begin position="1126"/>
        <end position="1250"/>
    </location>
</feature>
<organism evidence="4 5">
    <name type="scientific">Besnoitia besnoiti</name>
    <name type="common">Apicomplexan protozoan</name>
    <dbReference type="NCBI Taxonomy" id="94643"/>
    <lineage>
        <taxon>Eukaryota</taxon>
        <taxon>Sar</taxon>
        <taxon>Alveolata</taxon>
        <taxon>Apicomplexa</taxon>
        <taxon>Conoidasida</taxon>
        <taxon>Coccidia</taxon>
        <taxon>Eucoccidiorida</taxon>
        <taxon>Eimeriorina</taxon>
        <taxon>Sarcocystidae</taxon>
        <taxon>Besnoitia</taxon>
    </lineage>
</organism>
<evidence type="ECO:0000313" key="4">
    <source>
        <dbReference type="EMBL" id="PFH36777.1"/>
    </source>
</evidence>
<feature type="region of interest" description="Disordered" evidence="1">
    <location>
        <begin position="2967"/>
        <end position="2998"/>
    </location>
</feature>
<feature type="compositionally biased region" description="Basic and acidic residues" evidence="1">
    <location>
        <begin position="221"/>
        <end position="232"/>
    </location>
</feature>
<feature type="region of interest" description="Disordered" evidence="1">
    <location>
        <begin position="1340"/>
        <end position="1495"/>
    </location>
</feature>
<feature type="compositionally biased region" description="Low complexity" evidence="1">
    <location>
        <begin position="2473"/>
        <end position="2486"/>
    </location>
</feature>
<sequence>MHTDTSGHRGSLEGRRGAGVHALEQSPQSRRSVRQLTFRRPRLRDAAPREEAAGGGRAVGRERGGGEAGDSDSARASRTDEGVSSSSQADASRPRSLYAKLYERHIQKRLRKRRDVVRHAAAGGEGVQRLEARDARDSNPGGLPPRPGGHDADRAAPRRNATADIAARRRGERGRRTSGDRRTPGRRGGPHSARGFEEEGGREVLAETPPRGASSPPQASRDGDDASPRATHEPPAFDCEPAAGERVLPQGGASEDSSPRASSPSVSPSTGGAGGDLQASSPQRLHSGAKGHESEPVSLAKSTRRKSCSQNSDSGRRQRRASGGRLGECRGDAHSVTTPLSACHEEEVTVVSESPGAEGQEPAGEAWALTREKTRRREEGRMRDGAARDRERAPTFRGQTFSPSSTSSLMWSSSSESGESGGESEDAAATARARPAQGPGESQSLVGAHDSSEGVSAAAGAGAARRRAESRLLTQHWDEGGYCQRHVEALGRYINMREIVEHGTMIFNSSPMAGIRFLQQQNILDDNSLSVAAFLLATDGLDKRMIGELVGGPDAASISFLNAFCTFMSFANMPVDEALRHFLTFFFMPGEAQVIFRILDRFAAAYARDNPETPLSLESLHVLAYALLILNTSLHHPRLQSKDRKVLLSRADFLKMVTCAGVELSEQELGDTYSRILLQEFKTSFSASEKTYARLSAEKPAGEGGPPSALRRPRGGSTWDAYGSVPRCHRSVPAPSAGQLGSPCQGRFCSPNPQGGPRPVSQAPLQSLVLPEGIRRSCAFPLAHAGASASSVDPRTCPDLGTMSAAGAVSAAGAAGRVACRSQCAKCGSPLGGVQTTGGSRGGIPGGASTWTSVVVAAGSEAAATGHRSASPCQGASASRRLGDAQPLESGNAPSATPAFEAAKPEAGESLASQRGGDSCLPGGHDNGAPPEGTRTGRQLADAAEGRSGIGEACVEPSTGYLVPQGGTGAKDELQLVRGAPASSVAGAPSRRGFGADAVASAIRPATCPSVGPSSASPAREVGASGRESQVLSASVFAGPGGTAAVPQAAYLSSLVTSSFWLSAPAVEEVPQPPVAPPALSLGGWALKVAGFDGMEGRRKASGVSLRLHKRYVWIEDAELCWGRRPPTAAGGRRLSRPGTSSAPWACRAETRSPPAAGGDERPDAERPLEEFFVPSRGGDLGAREQASGPGDPLASALMSDRARSRKGHGGEGLARWRVAPGGGGEGRSRASWRAAAASSHNGDMQTPKPAGLCAVTSVAVSSQLGADATRKEGSRGQLEQIGETSGEGESNASDDDGGTELAVPAEASSAARPSGWTSRIALKGLRVPRIFVPNPFKRNVAHSSPALRPSDRASGGGVPGEPTSNLSRMDGASPKALRDAGGRDSRGRADGDRALQGAASGAGSPAVPQPAASERMGSSPGGAPSGSGETYGAGECLPPESGAPSAVAAPSSASGSSPVGSVALTQGAGSPLLAPQAASEGRPKSRAGALPAAPMPPGGGCAGFTDAATALGAALSPAAAPLDVLGGVRGFGAEASPGPSSGGTVPGRGEAGVKRDTFAAVAQMWHHTSISCLSGDVLTPVGAARGAGASETSPNDGVSTAAAAAACPTAASLGVPATGIAVAGLHAAGRSSPRMGCASSNLPTSAAGLRERDGAPRAGEGSAGSTHAETSDFTRPQDAPGVPRPGKGRASEPAKARTSSNRESSNHSEGRVRSPHSSAGLRLRRRLSSLRGPDAAAGPTRKAEARAEGSRAGAEKKPGAHLGFLARLFQPVLDMAQPVLGMAQPVLGMVPVRRYPLSELTDVYLGAPAEIAAGIEKAAVPFADLFGDGGLSQPFFLEGPAWWLSSWPPLMPGKGDPGAWMPSWSTPFMPFGRGDPAFPRASHGHPDIGPGAVCLTLSFETKLVILVLPYHAPGGLPDDAALPPAGSTASACACLSPYRLAPAESIFAVSSASAPPSADLPLCPTVVCRQPSAGSASFEAAWNPHAAQSSVPSSACSAASERQPSSAPAAEGDPHAEGLRARGGGSPPRAHLDPPTGPAPAPEQLAGPSGAAQTLGEPGGDERDLDARGGAEVAEPSSSFHARGKSQRPLSPLAAQGGSARGRKGLGSKALQAFLSAGGPPARAALEGGRGDEPTAPGGGQPDAGPGGAAPRESSEETGDGCGGREPSWPAAGGAVDPLAQQPCDASSVPLSARAAETGAPSERPAKTDLASADASREPSRAAPPGCSSGYGGESAQSLLQELPRQHHGPPETRPQPAEVPVPQSPRRQDEQHAMAACEDVPTAKQNEGGAVREDPERRRQALASRGCAEGLALEGGEGGGSVIGGSAGWNASSVLDWRLLFSFLRDQLEFNRVVQALKAQREAHVVRELRKRMEDSRETEWAEQILPRLFRHWVLTPSLSFLKEEAVASRARALGESLLLVRRQQRSQALWPYAPDEAQGAGDERATLANKRLSDGVSCAEQAASFEHRGSAAASVVTPSSSVERTSESRLREEDERRANAGRAAARGQSPAGKQAPARDSQEQESRSSSGASQPARRHSGRLYGSGKLGSMRMSAEDLRWQQAWKRHAPQISGSDDDGEAAGLSPRSRANATGEASSPDFEEVARQAGAETGAHAAYHAVRTDGLEDLHVSAQLLLLWQAGLPASLRGFLWSLALPGASSLDKCAWRRNPFMRAGCPSAAWSSSGSAGECAARRGGSIAQRSLASVSTTDVSRVGSSTSSASGGRGDCSSRARQPPPGTAELAKHGRKIWRIDEAAERLDGEEAPPGLEASGFPLACSDAEEASWAEIYMELRARAEAVKQLHALLQQRRCGPVGSHLRHSSNDAFSAHTPAALVHPRGPRSERGPWGGDLSTAERPESAGADGSTQPADIPSEEAGVQPRVLLDLKLSSRAGAAARPGSAPPADSLDAAAQVPAGTSGRASEEAREGVRPSGPGSPEIQVWKPQALGAGLGGRQSMDFRIEEGADPNHDVSDDAPAGSASSGSAAQSARRAQPDVNLPVRGAQEQLEAGVGPPHAHLASSQTRSFAGADRGRSPDVASEKNTQSAVVRGSDVKENSAPATQKANPLPDQGSGAQETRAAKGRLDASAHADTRSDASCPLSGPKSVASCGETRGRCRVSAADGAARAHFSRLQRDLPGTYPLLLRLPEGVATAEPVLAAGAALELLASLEGPVAECVCTCSGSGAAPACAESHGFAPCFGAFLRAAGFGATCAGGAPGAPCGCGAPSSQRVGFPWGQPHACPPLCTACCQCRRCQIAEETAKQARAGAALESDWRESADATQLAAEGVSDGALRASSSSGRQGSLSHGSPGGARLDSGSTQTEREDGDASADFLSLASFRVMAALDESDDEGAACGFGAAENDVGRPASPWPPPRGNRRPPEVQAPHDEPRVTQAAGSEPSSPLSAAARGAQGTEGAGRCRSAPSRPTQGLPPLEPLEATAAGSSCEAISTRRSGSGKLAEKTVCFCPRCSIAAGAAEVVECVVLHMPTIGYVQGMAAVAAVLLFFVEREKAFVLMVQMLQLQPLPDFFMMSSLGKRTLRHHLSAFKRLLAALLPDLSEHFTSLHLSPSFYLLPWVLSLFTSALPLHIVVRVWDCFILAGGGRDTLFQIALAILHYYDDALKRCSFEGCVALLSRQNWRASAGTAFDEDRFFAGLRWVEKQWLEIEGA</sequence>
<dbReference type="Gene3D" id="1.10.1000.11">
    <property type="entry name" value="Arf Nucleotide-binding Site Opener,domain 2"/>
    <property type="match status" value="1"/>
</dbReference>
<feature type="compositionally biased region" description="Low complexity" evidence="1">
    <location>
        <begin position="1230"/>
        <end position="1240"/>
    </location>
</feature>
<feature type="compositionally biased region" description="Low complexity" evidence="1">
    <location>
        <begin position="252"/>
        <end position="270"/>
    </location>
</feature>
<feature type="compositionally biased region" description="Basic and acidic residues" evidence="1">
    <location>
        <begin position="1"/>
        <end position="16"/>
    </location>
</feature>
<feature type="compositionally biased region" description="Low complexity" evidence="1">
    <location>
        <begin position="2897"/>
        <end position="2914"/>
    </location>
</feature>
<feature type="region of interest" description="Disordered" evidence="1">
    <location>
        <begin position="2712"/>
        <end position="2747"/>
    </location>
</feature>
<dbReference type="Gene3D" id="1.10.8.270">
    <property type="entry name" value="putative rabgap domain of human tbc1 domain family member 14 like domains"/>
    <property type="match status" value="1"/>
</dbReference>
<feature type="compositionally biased region" description="Pro residues" evidence="1">
    <location>
        <begin position="2253"/>
        <end position="2265"/>
    </location>
</feature>
<evidence type="ECO:0000259" key="2">
    <source>
        <dbReference type="PROSITE" id="PS50086"/>
    </source>
</evidence>
<dbReference type="InterPro" id="IPR000904">
    <property type="entry name" value="Sec7_dom"/>
</dbReference>
<feature type="compositionally biased region" description="Basic residues" evidence="1">
    <location>
        <begin position="106"/>
        <end position="116"/>
    </location>
</feature>
<feature type="compositionally biased region" description="Low complexity" evidence="1">
    <location>
        <begin position="427"/>
        <end position="436"/>
    </location>
</feature>
<feature type="region of interest" description="Disordered" evidence="1">
    <location>
        <begin position="1"/>
        <end position="462"/>
    </location>
</feature>
<protein>
    <recommendedName>
        <fullName evidence="6">Sec7 domain-containing protein</fullName>
    </recommendedName>
</protein>
<feature type="region of interest" description="Disordered" evidence="1">
    <location>
        <begin position="3010"/>
        <end position="3113"/>
    </location>
</feature>
<gene>
    <name evidence="4" type="ORF">BESB_049690</name>
</gene>
<feature type="compositionally biased region" description="Basic residues" evidence="1">
    <location>
        <begin position="31"/>
        <end position="42"/>
    </location>
</feature>
<feature type="compositionally biased region" description="Basic and acidic residues" evidence="1">
    <location>
        <begin position="194"/>
        <end position="205"/>
    </location>
</feature>
<dbReference type="Gene3D" id="1.10.220.20">
    <property type="match status" value="1"/>
</dbReference>
<feature type="compositionally biased region" description="Basic and acidic residues" evidence="1">
    <location>
        <begin position="3081"/>
        <end position="3097"/>
    </location>
</feature>
<dbReference type="Pfam" id="PF01369">
    <property type="entry name" value="Sec7"/>
    <property type="match status" value="1"/>
</dbReference>
<feature type="compositionally biased region" description="Basic and acidic residues" evidence="1">
    <location>
        <begin position="43"/>
        <end position="52"/>
    </location>
</feature>
<feature type="compositionally biased region" description="Low complexity" evidence="1">
    <location>
        <begin position="1395"/>
        <end position="1419"/>
    </location>
</feature>
<feature type="region of interest" description="Disordered" evidence="1">
    <location>
        <begin position="1266"/>
        <end position="1315"/>
    </location>
</feature>
<feature type="compositionally biased region" description="Basic and acidic residues" evidence="1">
    <location>
        <begin position="128"/>
        <end position="137"/>
    </location>
</feature>
<dbReference type="STRING" id="94643.A0A2A9MM28"/>
<dbReference type="OrthoDB" id="18431at2759"/>
<accession>A0A2A9MM28</accession>
<dbReference type="PROSITE" id="PS50190">
    <property type="entry name" value="SEC7"/>
    <property type="match status" value="1"/>
</dbReference>
<feature type="compositionally biased region" description="Low complexity" evidence="1">
    <location>
        <begin position="2712"/>
        <end position="2725"/>
    </location>
</feature>
<dbReference type="Proteomes" id="UP000224006">
    <property type="component" value="Chromosome III"/>
</dbReference>
<feature type="compositionally biased region" description="Basic and acidic residues" evidence="1">
    <location>
        <begin position="1742"/>
        <end position="1758"/>
    </location>
</feature>
<feature type="compositionally biased region" description="Basic and acidic residues" evidence="1">
    <location>
        <begin position="370"/>
        <end position="394"/>
    </location>
</feature>
<dbReference type="CDD" id="cd00171">
    <property type="entry name" value="Sec7"/>
    <property type="match status" value="1"/>
</dbReference>
<dbReference type="GeneID" id="40309899"/>
<feature type="compositionally biased region" description="Low complexity" evidence="1">
    <location>
        <begin position="2977"/>
        <end position="2994"/>
    </location>
</feature>
<feature type="compositionally biased region" description="Basic and acidic residues" evidence="1">
    <location>
        <begin position="2487"/>
        <end position="2501"/>
    </location>
</feature>
<feature type="compositionally biased region" description="Gly residues" evidence="1">
    <location>
        <begin position="2138"/>
        <end position="2149"/>
    </location>
</feature>
<feature type="region of interest" description="Disordered" evidence="1">
    <location>
        <begin position="2567"/>
        <end position="2609"/>
    </location>
</feature>
<dbReference type="SMART" id="SM00164">
    <property type="entry name" value="TBC"/>
    <property type="match status" value="1"/>
</dbReference>
<evidence type="ECO:0000313" key="5">
    <source>
        <dbReference type="Proteomes" id="UP000224006"/>
    </source>
</evidence>
<keyword evidence="5" id="KW-1185">Reference proteome</keyword>
<name>A0A2A9MM28_BESBE</name>